<proteinExistence type="predicted"/>
<gene>
    <name evidence="2" type="ORF">C8Z91_32400</name>
</gene>
<name>A0A2T6FTT2_9BACL</name>
<dbReference type="CDD" id="cd01741">
    <property type="entry name" value="GATase1_1"/>
    <property type="match status" value="1"/>
</dbReference>
<evidence type="ECO:0000259" key="1">
    <source>
        <dbReference type="Pfam" id="PF00117"/>
    </source>
</evidence>
<dbReference type="Proteomes" id="UP000244184">
    <property type="component" value="Unassembled WGS sequence"/>
</dbReference>
<dbReference type="PANTHER" id="PTHR42695">
    <property type="entry name" value="GLUTAMINE AMIDOTRANSFERASE YLR126C-RELATED"/>
    <property type="match status" value="1"/>
</dbReference>
<sequence>MKLHFIQRVPFETLGICLGAQLLAEAIGGKVRPNCYREIGWFPVELTEAAKQSPAFRGFPERFVPFHWHRDTFELPDRAMRTASSKGCRNQAFVYEDHVAGLQFHLEMDGAGIGRMLKNSKDGLVQGPYVQKPEGMAGRTELVSASKTILYTLLDAMERRCSETEHTMFASGKGQIYRTIGD</sequence>
<dbReference type="Gene3D" id="3.40.50.880">
    <property type="match status" value="1"/>
</dbReference>
<dbReference type="AlphaFoldDB" id="A0A2T6FTT2"/>
<dbReference type="SUPFAM" id="SSF52317">
    <property type="entry name" value="Class I glutamine amidotransferase-like"/>
    <property type="match status" value="1"/>
</dbReference>
<dbReference type="InterPro" id="IPR017926">
    <property type="entry name" value="GATASE"/>
</dbReference>
<evidence type="ECO:0000313" key="3">
    <source>
        <dbReference type="Proteomes" id="UP000244184"/>
    </source>
</evidence>
<dbReference type="PANTHER" id="PTHR42695:SF5">
    <property type="entry name" value="GLUTAMINE AMIDOTRANSFERASE YLR126C-RELATED"/>
    <property type="match status" value="1"/>
</dbReference>
<accession>A0A2T6FTT2</accession>
<feature type="domain" description="Glutamine amidotransferase" evidence="1">
    <location>
        <begin position="13"/>
        <end position="109"/>
    </location>
</feature>
<dbReference type="PROSITE" id="PS51273">
    <property type="entry name" value="GATASE_TYPE_1"/>
    <property type="match status" value="1"/>
</dbReference>
<dbReference type="RefSeq" id="WP_108534846.1">
    <property type="nucleotide sequence ID" value="NZ_PYHP01000095.1"/>
</dbReference>
<dbReference type="InterPro" id="IPR044992">
    <property type="entry name" value="ChyE-like"/>
</dbReference>
<organism evidence="2 3">
    <name type="scientific">Paenibacillus elgii</name>
    <dbReference type="NCBI Taxonomy" id="189691"/>
    <lineage>
        <taxon>Bacteria</taxon>
        <taxon>Bacillati</taxon>
        <taxon>Bacillota</taxon>
        <taxon>Bacilli</taxon>
        <taxon>Bacillales</taxon>
        <taxon>Paenibacillaceae</taxon>
        <taxon>Paenibacillus</taxon>
    </lineage>
</organism>
<protein>
    <recommendedName>
        <fullName evidence="1">Glutamine amidotransferase domain-containing protein</fullName>
    </recommendedName>
</protein>
<dbReference type="InterPro" id="IPR029062">
    <property type="entry name" value="Class_I_gatase-like"/>
</dbReference>
<dbReference type="EMBL" id="PYHP01000095">
    <property type="protein sequence ID" value="PUA35307.1"/>
    <property type="molecule type" value="Genomic_DNA"/>
</dbReference>
<dbReference type="GO" id="GO:0005829">
    <property type="term" value="C:cytosol"/>
    <property type="evidence" value="ECO:0007669"/>
    <property type="project" value="TreeGrafter"/>
</dbReference>
<evidence type="ECO:0000313" key="2">
    <source>
        <dbReference type="EMBL" id="PUA35307.1"/>
    </source>
</evidence>
<reference evidence="2 3" key="1">
    <citation type="submission" date="2018-03" db="EMBL/GenBank/DDBJ databases">
        <title>Genome sequence of Paenibacillus elgii strain AC13 an antimicrobial compound producing bacteria.</title>
        <authorList>
            <person name="Kurokawa A.S."/>
            <person name="Araujo J.F."/>
            <person name="Costa R.A."/>
            <person name="Ortega D.B."/>
            <person name="Pires A.S."/>
            <person name="Pappas G.J.Jr."/>
            <person name="Franco O.L."/>
            <person name="Barreto C."/>
            <person name="Magalhaes B.S."/>
            <person name="Kruger R.H."/>
        </authorList>
    </citation>
    <scope>NUCLEOTIDE SEQUENCE [LARGE SCALE GENOMIC DNA]</scope>
    <source>
        <strain evidence="2 3">AC13</strain>
    </source>
</reference>
<dbReference type="Pfam" id="PF00117">
    <property type="entry name" value="GATase"/>
    <property type="match status" value="1"/>
</dbReference>
<comment type="caution">
    <text evidence="2">The sequence shown here is derived from an EMBL/GenBank/DDBJ whole genome shotgun (WGS) entry which is preliminary data.</text>
</comment>